<comment type="caution">
    <text evidence="1">The sequence shown here is derived from an EMBL/GenBank/DDBJ whole genome shotgun (WGS) entry which is preliminary data.</text>
</comment>
<organism evidence="1 2">
    <name type="scientific">Bionectria ochroleuca</name>
    <name type="common">Gliocladium roseum</name>
    <dbReference type="NCBI Taxonomy" id="29856"/>
    <lineage>
        <taxon>Eukaryota</taxon>
        <taxon>Fungi</taxon>
        <taxon>Dikarya</taxon>
        <taxon>Ascomycota</taxon>
        <taxon>Pezizomycotina</taxon>
        <taxon>Sordariomycetes</taxon>
        <taxon>Hypocreomycetidae</taxon>
        <taxon>Hypocreales</taxon>
        <taxon>Bionectriaceae</taxon>
        <taxon>Clonostachys</taxon>
    </lineage>
</organism>
<gene>
    <name evidence="1" type="ORF">CLO192961_LOCUS283908</name>
</gene>
<protein>
    <submittedName>
        <fullName evidence="1">Uncharacterized protein</fullName>
    </submittedName>
</protein>
<accession>A0ABY6UGL2</accession>
<sequence length="83" mass="9180">MALDLYLLPQALVHHQTRPDRPLLRALLTPTRPTILHEGMRDQPDISPCGTASSSDYMPGAAYSTKRGHGTVLYLEICLIDHA</sequence>
<keyword evidence="2" id="KW-1185">Reference proteome</keyword>
<dbReference type="Proteomes" id="UP000766486">
    <property type="component" value="Unassembled WGS sequence"/>
</dbReference>
<dbReference type="EMBL" id="CABFNS010000819">
    <property type="protein sequence ID" value="VUC30353.1"/>
    <property type="molecule type" value="Genomic_DNA"/>
</dbReference>
<evidence type="ECO:0000313" key="1">
    <source>
        <dbReference type="EMBL" id="VUC30353.1"/>
    </source>
</evidence>
<reference evidence="1 2" key="1">
    <citation type="submission" date="2019-06" db="EMBL/GenBank/DDBJ databases">
        <authorList>
            <person name="Broberg M."/>
        </authorList>
    </citation>
    <scope>NUCLEOTIDE SEQUENCE [LARGE SCALE GENOMIC DNA]</scope>
</reference>
<name>A0ABY6UGL2_BIOOC</name>
<evidence type="ECO:0000313" key="2">
    <source>
        <dbReference type="Proteomes" id="UP000766486"/>
    </source>
</evidence>
<proteinExistence type="predicted"/>